<dbReference type="EMBL" id="JANKHO010002197">
    <property type="protein sequence ID" value="KAJ3493950.1"/>
    <property type="molecule type" value="Genomic_DNA"/>
</dbReference>
<feature type="region of interest" description="Disordered" evidence="1">
    <location>
        <begin position="149"/>
        <end position="183"/>
    </location>
</feature>
<organism evidence="2 3">
    <name type="scientific">Agrocybe chaxingu</name>
    <dbReference type="NCBI Taxonomy" id="84603"/>
    <lineage>
        <taxon>Eukaryota</taxon>
        <taxon>Fungi</taxon>
        <taxon>Dikarya</taxon>
        <taxon>Basidiomycota</taxon>
        <taxon>Agaricomycotina</taxon>
        <taxon>Agaricomycetes</taxon>
        <taxon>Agaricomycetidae</taxon>
        <taxon>Agaricales</taxon>
        <taxon>Agaricineae</taxon>
        <taxon>Strophariaceae</taxon>
        <taxon>Agrocybe</taxon>
    </lineage>
</organism>
<evidence type="ECO:0000313" key="3">
    <source>
        <dbReference type="Proteomes" id="UP001148786"/>
    </source>
</evidence>
<comment type="caution">
    <text evidence="2">The sequence shown here is derived from an EMBL/GenBank/DDBJ whole genome shotgun (WGS) entry which is preliminary data.</text>
</comment>
<protein>
    <submittedName>
        <fullName evidence="2">Uncharacterized protein</fullName>
    </submittedName>
</protein>
<keyword evidence="3" id="KW-1185">Reference proteome</keyword>
<dbReference type="OrthoDB" id="3026921at2759"/>
<proteinExistence type="predicted"/>
<dbReference type="AlphaFoldDB" id="A0A9W8JPU6"/>
<reference evidence="2" key="1">
    <citation type="submission" date="2022-07" db="EMBL/GenBank/DDBJ databases">
        <title>Genome Sequence of Agrocybe chaxingu.</title>
        <authorList>
            <person name="Buettner E."/>
        </authorList>
    </citation>
    <scope>NUCLEOTIDE SEQUENCE</scope>
    <source>
        <strain evidence="2">MP-N11</strain>
    </source>
</reference>
<name>A0A9W8JPU6_9AGAR</name>
<accession>A0A9W8JPU6</accession>
<evidence type="ECO:0000313" key="2">
    <source>
        <dbReference type="EMBL" id="KAJ3493950.1"/>
    </source>
</evidence>
<gene>
    <name evidence="2" type="ORF">NLJ89_g10908</name>
</gene>
<dbReference type="Proteomes" id="UP001148786">
    <property type="component" value="Unassembled WGS sequence"/>
</dbReference>
<evidence type="ECO:0000256" key="1">
    <source>
        <dbReference type="SAM" id="MobiDB-lite"/>
    </source>
</evidence>
<sequence>MASLRRRPRSQPLQSVLLLQQHRQTRPPVSVPIAIKQEPISPAPLTFDSPAPSTSTFSVSSSTSVSTTATAVDSISVQLNALALDEKTRKAAEADPDFAAALIRKHERELEDAKLQCSLENKEAMNYINMLVCDSPPTIISAATIRRQPSTYSSPPHRLPNEAHHHHGSSPSRALRPGDVPLDPTYTVAPSPLRFVLPV</sequence>